<comment type="caution">
    <text evidence="2">The sequence shown here is derived from an EMBL/GenBank/DDBJ whole genome shotgun (WGS) entry which is preliminary data.</text>
</comment>
<evidence type="ECO:0000256" key="1">
    <source>
        <dbReference type="SAM" id="MobiDB-lite"/>
    </source>
</evidence>
<name>A0A5N5VYW6_STRMB</name>
<organism evidence="2 3">
    <name type="scientific">Streptomyces mobaraensis</name>
    <name type="common">Streptoverticillium mobaraense</name>
    <dbReference type="NCBI Taxonomy" id="35621"/>
    <lineage>
        <taxon>Bacteria</taxon>
        <taxon>Bacillati</taxon>
        <taxon>Actinomycetota</taxon>
        <taxon>Actinomycetes</taxon>
        <taxon>Kitasatosporales</taxon>
        <taxon>Streptomycetaceae</taxon>
        <taxon>Streptomyces</taxon>
    </lineage>
</organism>
<reference evidence="2 3" key="1">
    <citation type="journal article" date="2019" name="Microb. Cell Fact.">
        <title>Exploring novel herbicidin analogues by transcriptional regulator overexpression and MS/MS molecular networking.</title>
        <authorList>
            <person name="Shi Y."/>
            <person name="Gu R."/>
            <person name="Li Y."/>
            <person name="Wang X."/>
            <person name="Ren W."/>
            <person name="Li X."/>
            <person name="Wang L."/>
            <person name="Xie Y."/>
            <person name="Hong B."/>
        </authorList>
    </citation>
    <scope>NUCLEOTIDE SEQUENCE [LARGE SCALE GENOMIC DNA]</scope>
    <source>
        <strain evidence="2 3">US-43</strain>
    </source>
</reference>
<evidence type="ECO:0000313" key="3">
    <source>
        <dbReference type="Proteomes" id="UP000327000"/>
    </source>
</evidence>
<sequence>MANQPKTQHRSVRIDDAEWADLKASAPGGDRSAVIKQLVAWYLRRPGAELPERPPAPAPADTPGRS</sequence>
<protein>
    <submittedName>
        <fullName evidence="2">Uncharacterized protein</fullName>
    </submittedName>
</protein>
<dbReference type="AlphaFoldDB" id="A0A5N5VYW6"/>
<dbReference type="Proteomes" id="UP000327000">
    <property type="component" value="Unassembled WGS sequence"/>
</dbReference>
<dbReference type="OrthoDB" id="3542807at2"/>
<dbReference type="EMBL" id="VOKX01000117">
    <property type="protein sequence ID" value="KAB7834053.1"/>
    <property type="molecule type" value="Genomic_DNA"/>
</dbReference>
<dbReference type="RefSeq" id="WP_152265755.1">
    <property type="nucleotide sequence ID" value="NZ_JBFADJ010000060.1"/>
</dbReference>
<keyword evidence="3" id="KW-1185">Reference proteome</keyword>
<evidence type="ECO:0000313" key="2">
    <source>
        <dbReference type="EMBL" id="KAB7834053.1"/>
    </source>
</evidence>
<feature type="region of interest" description="Disordered" evidence="1">
    <location>
        <begin position="45"/>
        <end position="66"/>
    </location>
</feature>
<accession>A0A5N5VYW6</accession>
<gene>
    <name evidence="2" type="ORF">FRZ00_30795</name>
</gene>
<proteinExistence type="predicted"/>